<dbReference type="EMBL" id="JAJTJA010000001">
    <property type="protein sequence ID" value="KAH8705667.1"/>
    <property type="molecule type" value="Genomic_DNA"/>
</dbReference>
<dbReference type="RefSeq" id="XP_046078288.1">
    <property type="nucleotide sequence ID" value="XM_046210426.1"/>
</dbReference>
<comment type="caution">
    <text evidence="2">The sequence shown here is derived from an EMBL/GenBank/DDBJ whole genome shotgun (WGS) entry which is preliminary data.</text>
</comment>
<accession>A0AAD4L486</accession>
<evidence type="ECO:0000313" key="3">
    <source>
        <dbReference type="Proteomes" id="UP001201262"/>
    </source>
</evidence>
<feature type="transmembrane region" description="Helical" evidence="1">
    <location>
        <begin position="15"/>
        <end position="35"/>
    </location>
</feature>
<organism evidence="2 3">
    <name type="scientific">Talaromyces proteolyticus</name>
    <dbReference type="NCBI Taxonomy" id="1131652"/>
    <lineage>
        <taxon>Eukaryota</taxon>
        <taxon>Fungi</taxon>
        <taxon>Dikarya</taxon>
        <taxon>Ascomycota</taxon>
        <taxon>Pezizomycotina</taxon>
        <taxon>Eurotiomycetes</taxon>
        <taxon>Eurotiomycetidae</taxon>
        <taxon>Eurotiales</taxon>
        <taxon>Trichocomaceae</taxon>
        <taxon>Talaromyces</taxon>
        <taxon>Talaromyces sect. Bacilispori</taxon>
    </lineage>
</organism>
<dbReference type="Proteomes" id="UP001201262">
    <property type="component" value="Unassembled WGS sequence"/>
</dbReference>
<dbReference type="AlphaFoldDB" id="A0AAD4L486"/>
<name>A0AAD4L486_9EURO</name>
<evidence type="ECO:0000313" key="2">
    <source>
        <dbReference type="EMBL" id="KAH8705667.1"/>
    </source>
</evidence>
<sequence length="117" mass="12904">MRTALEHHPVLKKRLHIAIGTLVSITFIPVIARLADKGTSTGRMNTWGIAACLKSGVFLAYQVLTTHVDRFKKRANTKTSVTLNIINTMFWFALIIITILGTIGETSTSSHSLRGLQ</sequence>
<reference evidence="2" key="1">
    <citation type="submission" date="2021-12" db="EMBL/GenBank/DDBJ databases">
        <title>Convergent genome expansion in fungi linked to evolution of root-endophyte symbiosis.</title>
        <authorList>
            <consortium name="DOE Joint Genome Institute"/>
            <person name="Ke Y.-H."/>
            <person name="Bonito G."/>
            <person name="Liao H.-L."/>
            <person name="Looney B."/>
            <person name="Rojas-Flechas A."/>
            <person name="Nash J."/>
            <person name="Hameed K."/>
            <person name="Schadt C."/>
            <person name="Martin F."/>
            <person name="Crous P.W."/>
            <person name="Miettinen O."/>
            <person name="Magnuson J.K."/>
            <person name="Labbe J."/>
            <person name="Jacobson D."/>
            <person name="Doktycz M.J."/>
            <person name="Veneault-Fourrey C."/>
            <person name="Kuo A."/>
            <person name="Mondo S."/>
            <person name="Calhoun S."/>
            <person name="Riley R."/>
            <person name="Ohm R."/>
            <person name="LaButti K."/>
            <person name="Andreopoulos B."/>
            <person name="Pangilinan J."/>
            <person name="Nolan M."/>
            <person name="Tritt A."/>
            <person name="Clum A."/>
            <person name="Lipzen A."/>
            <person name="Daum C."/>
            <person name="Barry K."/>
            <person name="Grigoriev I.V."/>
            <person name="Vilgalys R."/>
        </authorList>
    </citation>
    <scope>NUCLEOTIDE SEQUENCE</scope>
    <source>
        <strain evidence="2">PMI_201</strain>
    </source>
</reference>
<keyword evidence="1" id="KW-1133">Transmembrane helix</keyword>
<feature type="transmembrane region" description="Helical" evidence="1">
    <location>
        <begin position="85"/>
        <end position="104"/>
    </location>
</feature>
<proteinExistence type="predicted"/>
<keyword evidence="1" id="KW-0812">Transmembrane</keyword>
<keyword evidence="1" id="KW-0472">Membrane</keyword>
<keyword evidence="3" id="KW-1185">Reference proteome</keyword>
<gene>
    <name evidence="2" type="ORF">BGW36DRAFT_286534</name>
</gene>
<protein>
    <submittedName>
        <fullName evidence="2">Uncharacterized protein</fullName>
    </submittedName>
</protein>
<evidence type="ECO:0000256" key="1">
    <source>
        <dbReference type="SAM" id="Phobius"/>
    </source>
</evidence>
<dbReference type="GeneID" id="70240713"/>